<keyword evidence="2" id="KW-0472">Membrane</keyword>
<keyword evidence="4" id="KW-1185">Reference proteome</keyword>
<evidence type="ECO:0000313" key="3">
    <source>
        <dbReference type="EMBL" id="KAL3776843.1"/>
    </source>
</evidence>
<name>A0ABD3NNH0_9STRA</name>
<evidence type="ECO:0000256" key="2">
    <source>
        <dbReference type="SAM" id="Phobius"/>
    </source>
</evidence>
<dbReference type="AlphaFoldDB" id="A0ABD3NNH0"/>
<organism evidence="3 4">
    <name type="scientific">Cyclotella atomus</name>
    <dbReference type="NCBI Taxonomy" id="382360"/>
    <lineage>
        <taxon>Eukaryota</taxon>
        <taxon>Sar</taxon>
        <taxon>Stramenopiles</taxon>
        <taxon>Ochrophyta</taxon>
        <taxon>Bacillariophyta</taxon>
        <taxon>Coscinodiscophyceae</taxon>
        <taxon>Thalassiosirophycidae</taxon>
        <taxon>Stephanodiscales</taxon>
        <taxon>Stephanodiscaceae</taxon>
        <taxon>Cyclotella</taxon>
    </lineage>
</organism>
<dbReference type="Proteomes" id="UP001530400">
    <property type="component" value="Unassembled WGS sequence"/>
</dbReference>
<gene>
    <name evidence="3" type="ORF">ACHAWO_004248</name>
</gene>
<feature type="transmembrane region" description="Helical" evidence="2">
    <location>
        <begin position="360"/>
        <end position="384"/>
    </location>
</feature>
<evidence type="ECO:0000256" key="1">
    <source>
        <dbReference type="SAM" id="MobiDB-lite"/>
    </source>
</evidence>
<feature type="region of interest" description="Disordered" evidence="1">
    <location>
        <begin position="412"/>
        <end position="433"/>
    </location>
</feature>
<reference evidence="3 4" key="1">
    <citation type="submission" date="2024-10" db="EMBL/GenBank/DDBJ databases">
        <title>Updated reference genomes for cyclostephanoid diatoms.</title>
        <authorList>
            <person name="Roberts W.R."/>
            <person name="Alverson A.J."/>
        </authorList>
    </citation>
    <scope>NUCLEOTIDE SEQUENCE [LARGE SCALE GENOMIC DNA]</scope>
    <source>
        <strain evidence="3 4">AJA010-31</strain>
    </source>
</reference>
<evidence type="ECO:0000313" key="4">
    <source>
        <dbReference type="Proteomes" id="UP001530400"/>
    </source>
</evidence>
<keyword evidence="2" id="KW-0812">Transmembrane</keyword>
<comment type="caution">
    <text evidence="3">The sequence shown here is derived from an EMBL/GenBank/DDBJ whole genome shotgun (WGS) entry which is preliminary data.</text>
</comment>
<proteinExistence type="predicted"/>
<protein>
    <submittedName>
        <fullName evidence="3">Uncharacterized protein</fullName>
    </submittedName>
</protein>
<feature type="compositionally biased region" description="Basic residues" evidence="1">
    <location>
        <begin position="424"/>
        <end position="433"/>
    </location>
</feature>
<keyword evidence="2" id="KW-1133">Transmembrane helix</keyword>
<accession>A0ABD3NNH0</accession>
<dbReference type="EMBL" id="JALLPJ020001079">
    <property type="protein sequence ID" value="KAL3776843.1"/>
    <property type="molecule type" value="Genomic_DNA"/>
</dbReference>
<sequence length="433" mass="48384">MKVAPLSLVTILGLAKGQYYEQSNLRLLSSSSSSKYECNATNADDLSQWESTLDTCNLESQHLSFRACTKINTGKRNNDYQSSAHSYAYYVKQFLTFKTCYHGSNWKKLYFWEQHSDEVCKVETEHTISIPDYFYATQKCVDSYCTECYNKCGERRLQEDEGNDANANQAYDFNSASMNCNSCKSGCTSYATLAGILGDNYSNNQYYSPYCTQVIDQSGVDYYYGPVCSSNGGVSMGFFFDNQCELNVKKDIAIDETSSTVSSSFDLFSFVHGICHDCATGICEDVYESAYHCTADNGTYVAEGGSIINEYEGGYNQNSKDEQDLEAGEELCVKTHKLKDILFYHNHSSRVKAEKKAWEVVGFVALGLLVFGVAAFGFISYTYYVRHCVDWGDSNLMCWTDGCGGCGGDLGDDEDDEDDVVTPSKKKKGRRLV</sequence>